<dbReference type="EMBL" id="DS235870">
    <property type="protein sequence ID" value="EEB19447.1"/>
    <property type="molecule type" value="Genomic_DNA"/>
</dbReference>
<dbReference type="InterPro" id="IPR035979">
    <property type="entry name" value="RBD_domain_sf"/>
</dbReference>
<evidence type="ECO:0000256" key="5">
    <source>
        <dbReference type="ARBA" id="ARBA00022845"/>
    </source>
</evidence>
<dbReference type="OMA" id="MPTNGLM"/>
<dbReference type="SUPFAM" id="SSF54928">
    <property type="entry name" value="RNA-binding domain, RBD"/>
    <property type="match status" value="1"/>
</dbReference>
<feature type="region of interest" description="Disordered" evidence="9">
    <location>
        <begin position="1"/>
        <end position="24"/>
    </location>
</feature>
<reference evidence="11" key="1">
    <citation type="submission" date="2007-04" db="EMBL/GenBank/DDBJ databases">
        <title>Annotation of Pediculus humanus corporis strain USDA.</title>
        <authorList>
            <person name="Kirkness E."/>
            <person name="Hannick L."/>
            <person name="Hass B."/>
            <person name="Bruggner R."/>
            <person name="Lawson D."/>
            <person name="Bidwell S."/>
            <person name="Joardar V."/>
            <person name="Caler E."/>
            <person name="Walenz B."/>
            <person name="Inman J."/>
            <person name="Schobel S."/>
            <person name="Galinsky K."/>
            <person name="Amedeo P."/>
            <person name="Strausberg R."/>
        </authorList>
    </citation>
    <scope>NUCLEOTIDE SEQUENCE</scope>
    <source>
        <strain evidence="11">USDA</strain>
    </source>
</reference>
<evidence type="ECO:0000256" key="8">
    <source>
        <dbReference type="PROSITE-ProRule" id="PRU00176"/>
    </source>
</evidence>
<dbReference type="Pfam" id="PF00076">
    <property type="entry name" value="RRM_1"/>
    <property type="match status" value="1"/>
</dbReference>
<keyword evidence="7 8" id="KW-0694">RNA-binding</keyword>
<dbReference type="RefSeq" id="XP_002432185.1">
    <property type="nucleotide sequence ID" value="XM_002432140.1"/>
</dbReference>
<dbReference type="GO" id="GO:0007283">
    <property type="term" value="P:spermatogenesis"/>
    <property type="evidence" value="ECO:0007669"/>
    <property type="project" value="UniProtKB-KW"/>
</dbReference>
<dbReference type="EnsemblMetazoa" id="PHUM575390-RA">
    <property type="protein sequence ID" value="PHUM575390-PA"/>
    <property type="gene ID" value="PHUM575390"/>
</dbReference>
<dbReference type="Gene3D" id="3.30.70.330">
    <property type="match status" value="1"/>
</dbReference>
<feature type="domain" description="RRM" evidence="10">
    <location>
        <begin position="91"/>
        <end position="168"/>
    </location>
</feature>
<dbReference type="CDD" id="cd12412">
    <property type="entry name" value="RRM_DAZL_BOULE"/>
    <property type="match status" value="1"/>
</dbReference>
<dbReference type="Proteomes" id="UP000009046">
    <property type="component" value="Unassembled WGS sequence"/>
</dbReference>
<evidence type="ECO:0000256" key="7">
    <source>
        <dbReference type="ARBA" id="ARBA00022884"/>
    </source>
</evidence>
<evidence type="ECO:0000313" key="11">
    <source>
        <dbReference type="EMBL" id="EEB19447.1"/>
    </source>
</evidence>
<reference evidence="11" key="2">
    <citation type="submission" date="2007-04" db="EMBL/GenBank/DDBJ databases">
        <title>The genome of the human body louse.</title>
        <authorList>
            <consortium name="The Human Body Louse Genome Consortium"/>
            <person name="Kirkness E."/>
            <person name="Walenz B."/>
            <person name="Hass B."/>
            <person name="Bruggner R."/>
            <person name="Strausberg R."/>
        </authorList>
    </citation>
    <scope>NUCLEOTIDE SEQUENCE</scope>
    <source>
        <strain evidence="11">USDA</strain>
    </source>
</reference>
<reference evidence="12" key="3">
    <citation type="submission" date="2020-05" db="UniProtKB">
        <authorList>
            <consortium name="EnsemblMetazoa"/>
        </authorList>
    </citation>
    <scope>IDENTIFICATION</scope>
    <source>
        <strain evidence="12">USDA</strain>
    </source>
</reference>
<keyword evidence="6" id="KW-0744">Spermatogenesis</keyword>
<keyword evidence="5" id="KW-0810">Translation regulation</keyword>
<evidence type="ECO:0000313" key="13">
    <source>
        <dbReference type="Proteomes" id="UP000009046"/>
    </source>
</evidence>
<dbReference type="GO" id="GO:0005737">
    <property type="term" value="C:cytoplasm"/>
    <property type="evidence" value="ECO:0007669"/>
    <property type="project" value="UniProtKB-SubCell"/>
</dbReference>
<dbReference type="AlphaFoldDB" id="E0W1E1"/>
<feature type="compositionally biased region" description="Polar residues" evidence="9">
    <location>
        <begin position="51"/>
        <end position="82"/>
    </location>
</feature>
<dbReference type="GO" id="GO:0045948">
    <property type="term" value="P:positive regulation of translational initiation"/>
    <property type="evidence" value="ECO:0007669"/>
    <property type="project" value="TreeGrafter"/>
</dbReference>
<evidence type="ECO:0000256" key="1">
    <source>
        <dbReference type="ARBA" id="ARBA00004496"/>
    </source>
</evidence>
<evidence type="ECO:0000256" key="9">
    <source>
        <dbReference type="SAM" id="MobiDB-lite"/>
    </source>
</evidence>
<name>E0W1E1_PEDHC</name>
<sequence>MATTYMAKKKSCTSDSSTGPSSPSSITALSYVNNVQNTNGSSNTMQNGIMLNNGNTSVPPQTIVNGQNSSESPSPGINNNNAPKYGTPVPNRIFVGGISAQTTESELAQLFSSFGTVKGTKIIFDRAGVSKGYGFVTFETEMEARRIMREAQSVMFKQRKLNIAPAIKKQPFSRSLEVQSPPIGIPSTVMYANGSPYVFHNGMAFFSPPEPPSNFQAAPSNQIPAVPGAATVCPAMMYPCPPGQPLYQYPYQPVPNGMLGTGDVPMLPTVPYTLPTLPGYLLLDRIQPF</sequence>
<comment type="subcellular location">
    <subcellularLocation>
        <location evidence="1">Cytoplasm</location>
    </subcellularLocation>
</comment>
<evidence type="ECO:0000259" key="10">
    <source>
        <dbReference type="PROSITE" id="PS50102"/>
    </source>
</evidence>
<protein>
    <recommendedName>
        <fullName evidence="10">RRM domain-containing protein</fullName>
    </recommendedName>
</protein>
<dbReference type="SMART" id="SM00360">
    <property type="entry name" value="RRM"/>
    <property type="match status" value="1"/>
</dbReference>
<dbReference type="OrthoDB" id="762982at2759"/>
<keyword evidence="3" id="KW-0963">Cytoplasm</keyword>
<dbReference type="InterPro" id="IPR000504">
    <property type="entry name" value="RRM_dom"/>
</dbReference>
<dbReference type="STRING" id="121224.E0W1E1"/>
<dbReference type="HOGENOM" id="CLU_964128_0_0_1"/>
<dbReference type="VEuPathDB" id="VectorBase:PHUM575390"/>
<dbReference type="KEGG" id="phu:Phum_PHUM575390"/>
<dbReference type="GO" id="GO:0008494">
    <property type="term" value="F:translation activator activity"/>
    <property type="evidence" value="ECO:0007669"/>
    <property type="project" value="TreeGrafter"/>
</dbReference>
<dbReference type="eggNOG" id="KOG0118">
    <property type="taxonomic scope" value="Eukaryota"/>
</dbReference>
<gene>
    <name evidence="12" type="primary">8239522</name>
    <name evidence="11" type="ORF">Phum_PHUM575390</name>
</gene>
<keyword evidence="13" id="KW-1185">Reference proteome</keyword>
<organism>
    <name type="scientific">Pediculus humanus subsp. corporis</name>
    <name type="common">Body louse</name>
    <dbReference type="NCBI Taxonomy" id="121224"/>
    <lineage>
        <taxon>Eukaryota</taxon>
        <taxon>Metazoa</taxon>
        <taxon>Ecdysozoa</taxon>
        <taxon>Arthropoda</taxon>
        <taxon>Hexapoda</taxon>
        <taxon>Insecta</taxon>
        <taxon>Pterygota</taxon>
        <taxon>Neoptera</taxon>
        <taxon>Paraneoptera</taxon>
        <taxon>Psocodea</taxon>
        <taxon>Troctomorpha</taxon>
        <taxon>Phthiraptera</taxon>
        <taxon>Anoplura</taxon>
        <taxon>Pediculidae</taxon>
        <taxon>Pediculus</taxon>
    </lineage>
</organism>
<dbReference type="GO" id="GO:0003730">
    <property type="term" value="F:mRNA 3'-UTR binding"/>
    <property type="evidence" value="ECO:0007669"/>
    <property type="project" value="TreeGrafter"/>
</dbReference>
<dbReference type="PANTHER" id="PTHR11176">
    <property type="entry name" value="BOULE-RELATED"/>
    <property type="match status" value="1"/>
</dbReference>
<dbReference type="EMBL" id="AAZO01006996">
    <property type="status" value="NOT_ANNOTATED_CDS"/>
    <property type="molecule type" value="Genomic_DNA"/>
</dbReference>
<keyword evidence="2" id="KW-0217">Developmental protein</keyword>
<dbReference type="GeneID" id="8239522"/>
<evidence type="ECO:0000256" key="2">
    <source>
        <dbReference type="ARBA" id="ARBA00022473"/>
    </source>
</evidence>
<evidence type="ECO:0000256" key="6">
    <source>
        <dbReference type="ARBA" id="ARBA00022871"/>
    </source>
</evidence>
<dbReference type="GO" id="GO:0070935">
    <property type="term" value="P:3'-UTR-mediated mRNA stabilization"/>
    <property type="evidence" value="ECO:0007669"/>
    <property type="project" value="TreeGrafter"/>
</dbReference>
<dbReference type="FunFam" id="3.30.70.330:FF:000167">
    <property type="entry name" value="protein boule-like isoform X1"/>
    <property type="match status" value="1"/>
</dbReference>
<accession>E0W1E1</accession>
<dbReference type="InterPro" id="IPR012677">
    <property type="entry name" value="Nucleotide-bd_a/b_plait_sf"/>
</dbReference>
<dbReference type="PANTHER" id="PTHR11176:SF57">
    <property type="entry name" value="PROTEIN BOULE"/>
    <property type="match status" value="1"/>
</dbReference>
<feature type="compositionally biased region" description="Low complexity" evidence="9">
    <location>
        <begin position="13"/>
        <end position="24"/>
    </location>
</feature>
<evidence type="ECO:0000313" key="12">
    <source>
        <dbReference type="EnsemblMetazoa" id="PHUM575390-PA"/>
    </source>
</evidence>
<keyword evidence="4" id="KW-0221">Differentiation</keyword>
<dbReference type="InterPro" id="IPR034988">
    <property type="entry name" value="DAZ_BOULE_RRM"/>
</dbReference>
<dbReference type="FunCoup" id="E0W1E1">
    <property type="interactions" value="151"/>
</dbReference>
<evidence type="ECO:0000256" key="4">
    <source>
        <dbReference type="ARBA" id="ARBA00022782"/>
    </source>
</evidence>
<dbReference type="GO" id="GO:0030154">
    <property type="term" value="P:cell differentiation"/>
    <property type="evidence" value="ECO:0007669"/>
    <property type="project" value="UniProtKB-KW"/>
</dbReference>
<dbReference type="InParanoid" id="E0W1E1"/>
<dbReference type="GO" id="GO:0051321">
    <property type="term" value="P:meiotic cell cycle"/>
    <property type="evidence" value="ECO:0007669"/>
    <property type="project" value="UniProtKB-ARBA"/>
</dbReference>
<feature type="region of interest" description="Disordered" evidence="9">
    <location>
        <begin position="51"/>
        <end position="85"/>
    </location>
</feature>
<evidence type="ECO:0000256" key="3">
    <source>
        <dbReference type="ARBA" id="ARBA00022490"/>
    </source>
</evidence>
<dbReference type="PROSITE" id="PS50102">
    <property type="entry name" value="RRM"/>
    <property type="match status" value="1"/>
</dbReference>
<dbReference type="CTD" id="8239522"/>
<proteinExistence type="predicted"/>